<evidence type="ECO:0000313" key="2">
    <source>
        <dbReference type="EMBL" id="CAE2229394.1"/>
    </source>
</evidence>
<feature type="compositionally biased region" description="Low complexity" evidence="1">
    <location>
        <begin position="77"/>
        <end position="94"/>
    </location>
</feature>
<accession>A0A7S4IH93</accession>
<reference evidence="2" key="1">
    <citation type="submission" date="2021-01" db="EMBL/GenBank/DDBJ databases">
        <authorList>
            <person name="Corre E."/>
            <person name="Pelletier E."/>
            <person name="Niang G."/>
            <person name="Scheremetjew M."/>
            <person name="Finn R."/>
            <person name="Kale V."/>
            <person name="Holt S."/>
            <person name="Cochrane G."/>
            <person name="Meng A."/>
            <person name="Brown T."/>
            <person name="Cohen L."/>
        </authorList>
    </citation>
    <scope>NUCLEOTIDE SEQUENCE</scope>
    <source>
        <strain evidence="2">Isolate 1302-5</strain>
    </source>
</reference>
<dbReference type="AlphaFoldDB" id="A0A7S4IH93"/>
<organism evidence="2">
    <name type="scientific">Odontella aurita</name>
    <dbReference type="NCBI Taxonomy" id="265563"/>
    <lineage>
        <taxon>Eukaryota</taxon>
        <taxon>Sar</taxon>
        <taxon>Stramenopiles</taxon>
        <taxon>Ochrophyta</taxon>
        <taxon>Bacillariophyta</taxon>
        <taxon>Mediophyceae</taxon>
        <taxon>Biddulphiophycidae</taxon>
        <taxon>Eupodiscales</taxon>
        <taxon>Odontellaceae</taxon>
        <taxon>Odontella</taxon>
    </lineage>
</organism>
<sequence length="449" mass="47785">MVSRHRHGRRHRGVGSSRHGVPSNVQHAQGQGQGQHAHTHAPSSSPHAASELARAAMTMEGEMAILRPGQNSSDLRSGVPLPGGAVPLPGSPGLKKFDKSALIGPGDDTNSTRRGPPIRRPQLASGGRKLRSDLLHKLGIDEAASKGKKTEAELRQRSRATADRSLLADMPSRMTPLKYDPIWEEELDCMVSTAAGETDHDDAMGMGMNMGMNMGMSMGSLDHLGGASFGTFGNMEAVVADAREVRSAPGSRASSPPKGRDDASASSGQSWQENLASLFSSLGGGGGGGGGGKSKHGDNGGGSAKPSPPQSEPGGDGIDDDEASVHSVDSQPQTAMETAQASLKHSLLPPQLGPGRRRKLTFFDDVRVVPIPMRTEYSDRVRERLWSNRMELHENAQRNAVEFASEGWDWRTVTEDEGMYRCAVSGELIHPVHCQTPYHDDNGAMDYGS</sequence>
<gene>
    <name evidence="2" type="ORF">OAUR00152_LOCUS11351</name>
</gene>
<feature type="compositionally biased region" description="Polar residues" evidence="1">
    <location>
        <begin position="327"/>
        <end position="343"/>
    </location>
</feature>
<dbReference type="EMBL" id="HBKQ01016844">
    <property type="protein sequence ID" value="CAE2229394.1"/>
    <property type="molecule type" value="Transcribed_RNA"/>
</dbReference>
<feature type="compositionally biased region" description="Gly residues" evidence="1">
    <location>
        <begin position="282"/>
        <end position="292"/>
    </location>
</feature>
<protein>
    <submittedName>
        <fullName evidence="2">Uncharacterized protein</fullName>
    </submittedName>
</protein>
<feature type="region of interest" description="Disordered" evidence="1">
    <location>
        <begin position="1"/>
        <end position="51"/>
    </location>
</feature>
<proteinExistence type="predicted"/>
<feature type="region of interest" description="Disordered" evidence="1">
    <location>
        <begin position="243"/>
        <end position="356"/>
    </location>
</feature>
<feature type="compositionally biased region" description="Polar residues" evidence="1">
    <location>
        <begin position="264"/>
        <end position="279"/>
    </location>
</feature>
<name>A0A7S4IH93_9STRA</name>
<feature type="compositionally biased region" description="Low complexity" evidence="1">
    <location>
        <begin position="247"/>
        <end position="257"/>
    </location>
</feature>
<feature type="compositionally biased region" description="Low complexity" evidence="1">
    <location>
        <begin position="14"/>
        <end position="50"/>
    </location>
</feature>
<feature type="region of interest" description="Disordered" evidence="1">
    <location>
        <begin position="69"/>
        <end position="129"/>
    </location>
</feature>
<evidence type="ECO:0000256" key="1">
    <source>
        <dbReference type="SAM" id="MobiDB-lite"/>
    </source>
</evidence>
<feature type="compositionally biased region" description="Basic residues" evidence="1">
    <location>
        <begin position="1"/>
        <end position="13"/>
    </location>
</feature>